<dbReference type="PANTHER" id="PTHR48207">
    <property type="entry name" value="SUCCINATE--HYDROXYMETHYLGLUTARATE COA-TRANSFERASE"/>
    <property type="match status" value="1"/>
</dbReference>
<dbReference type="EMBL" id="JACHGB010000005">
    <property type="protein sequence ID" value="MBB5272971.1"/>
    <property type="molecule type" value="Genomic_DNA"/>
</dbReference>
<dbReference type="GO" id="GO:0008410">
    <property type="term" value="F:CoA-transferase activity"/>
    <property type="evidence" value="ECO:0007669"/>
    <property type="project" value="TreeGrafter"/>
</dbReference>
<accession>A0A7W8HJ09</accession>
<protein>
    <submittedName>
        <fullName evidence="2">Itaconate CoA-transferase</fullName>
        <ecNumber evidence="2">2.8.3.-</ecNumber>
        <ecNumber evidence="2">2.8.3.22</ecNumber>
    </submittedName>
</protein>
<gene>
    <name evidence="2" type="ORF">HNQ70_002994</name>
</gene>
<dbReference type="Pfam" id="PF02515">
    <property type="entry name" value="CoA_transf_3"/>
    <property type="match status" value="1"/>
</dbReference>
<dbReference type="PANTHER" id="PTHR48207:SF3">
    <property type="entry name" value="SUCCINATE--HYDROXYMETHYLGLUTARATE COA-TRANSFERASE"/>
    <property type="match status" value="1"/>
</dbReference>
<dbReference type="InterPro" id="IPR003673">
    <property type="entry name" value="CoA-Trfase_fam_III"/>
</dbReference>
<dbReference type="AlphaFoldDB" id="A0A7W8HJ09"/>
<dbReference type="InterPro" id="IPR050483">
    <property type="entry name" value="CoA-transferase_III_domain"/>
</dbReference>
<keyword evidence="3" id="KW-1185">Reference proteome</keyword>
<dbReference type="Proteomes" id="UP000532440">
    <property type="component" value="Unassembled WGS sequence"/>
</dbReference>
<proteinExistence type="predicted"/>
<evidence type="ECO:0000313" key="3">
    <source>
        <dbReference type="Proteomes" id="UP000532440"/>
    </source>
</evidence>
<evidence type="ECO:0000256" key="1">
    <source>
        <dbReference type="ARBA" id="ARBA00022679"/>
    </source>
</evidence>
<organism evidence="2 3">
    <name type="scientific">Quisquiliibacterium transsilvanicum</name>
    <dbReference type="NCBI Taxonomy" id="1549638"/>
    <lineage>
        <taxon>Bacteria</taxon>
        <taxon>Pseudomonadati</taxon>
        <taxon>Pseudomonadota</taxon>
        <taxon>Betaproteobacteria</taxon>
        <taxon>Burkholderiales</taxon>
        <taxon>Burkholderiaceae</taxon>
        <taxon>Quisquiliibacterium</taxon>
    </lineage>
</organism>
<dbReference type="InterPro" id="IPR044855">
    <property type="entry name" value="CoA-Trfase_III_dom3_sf"/>
</dbReference>
<evidence type="ECO:0000313" key="2">
    <source>
        <dbReference type="EMBL" id="MBB5272971.1"/>
    </source>
</evidence>
<name>A0A7W8HJ09_9BURK</name>
<sequence>MRPLDGITVLAFEHAVAAPVCTRHLADLGARVIKIERPGAGDFARGYDQRVNGLSSYFAWANRSKESLTLDIKHPDARPILDGLIERADVIVQNLAPGAAARLGLSYEALSPKHPRIVVCDVSGYGADGPYRDKKAYDLMVQAEAGLLAVTGTPDSMARAGFSAADTSAGMYAYSSVLAALLLRERTGKGSHIDVAMFETLAEWMGNPMYYTYGGQPPAPRTGAFHPSVVPYGPFPVGDGRTVMMGLQNEREWATFCREVIGNAALEKDPRFASNTLRTENRAALEALIGEVFRDLTADELEARLDRANLATARVNTPADLWQHPQLQARGRWREVASPVGPVASLLPPASNSAFEPRMDPIPALGEHTDGILAELGFDAPRIAALRAAQVV</sequence>
<comment type="caution">
    <text evidence="2">The sequence shown here is derived from an EMBL/GenBank/DDBJ whole genome shotgun (WGS) entry which is preliminary data.</text>
</comment>
<dbReference type="RefSeq" id="WP_183969034.1">
    <property type="nucleotide sequence ID" value="NZ_BAABEW010000024.1"/>
</dbReference>
<dbReference type="InterPro" id="IPR023606">
    <property type="entry name" value="CoA-Trfase_III_dom_1_sf"/>
</dbReference>
<dbReference type="SUPFAM" id="SSF89796">
    <property type="entry name" value="CoA-transferase family III (CaiB/BaiF)"/>
    <property type="match status" value="1"/>
</dbReference>
<dbReference type="Gene3D" id="3.30.1540.10">
    <property type="entry name" value="formyl-coa transferase, domain 3"/>
    <property type="match status" value="1"/>
</dbReference>
<dbReference type="EC" id="2.8.3.22" evidence="2"/>
<keyword evidence="1 2" id="KW-0808">Transferase</keyword>
<dbReference type="EC" id="2.8.3.-" evidence="2"/>
<dbReference type="Gene3D" id="3.40.50.10540">
    <property type="entry name" value="Crotonobetainyl-coa:carnitine coa-transferase, domain 1"/>
    <property type="match status" value="1"/>
</dbReference>
<reference evidence="2 3" key="1">
    <citation type="submission" date="2020-08" db="EMBL/GenBank/DDBJ databases">
        <title>Genomic Encyclopedia of Type Strains, Phase IV (KMG-IV): sequencing the most valuable type-strain genomes for metagenomic binning, comparative biology and taxonomic classification.</title>
        <authorList>
            <person name="Goeker M."/>
        </authorList>
    </citation>
    <scope>NUCLEOTIDE SEQUENCE [LARGE SCALE GENOMIC DNA]</scope>
    <source>
        <strain evidence="2 3">DSM 29781</strain>
    </source>
</reference>